<evidence type="ECO:0000256" key="5">
    <source>
        <dbReference type="ARBA" id="ARBA00022692"/>
    </source>
</evidence>
<organism evidence="16 17">
    <name type="scientific">Edaphosphingomonas haloaromaticamans</name>
    <dbReference type="NCBI Taxonomy" id="653954"/>
    <lineage>
        <taxon>Bacteria</taxon>
        <taxon>Pseudomonadati</taxon>
        <taxon>Pseudomonadota</taxon>
        <taxon>Alphaproteobacteria</taxon>
        <taxon>Sphingomonadales</taxon>
        <taxon>Rhizorhabdaceae</taxon>
        <taxon>Edaphosphingomonas</taxon>
    </lineage>
</organism>
<keyword evidence="10 11" id="KW-0998">Cell outer membrane</keyword>
<dbReference type="AlphaFoldDB" id="A0A1S1HCK4"/>
<evidence type="ECO:0000256" key="11">
    <source>
        <dbReference type="PROSITE-ProRule" id="PRU01360"/>
    </source>
</evidence>
<evidence type="ECO:0000256" key="12">
    <source>
        <dbReference type="RuleBase" id="RU003357"/>
    </source>
</evidence>
<dbReference type="InterPro" id="IPR039426">
    <property type="entry name" value="TonB-dep_rcpt-like"/>
</dbReference>
<evidence type="ECO:0000256" key="6">
    <source>
        <dbReference type="ARBA" id="ARBA00023004"/>
    </source>
</evidence>
<evidence type="ECO:0000313" key="17">
    <source>
        <dbReference type="Proteomes" id="UP000179467"/>
    </source>
</evidence>
<comment type="subcellular location">
    <subcellularLocation>
        <location evidence="1 11">Cell outer membrane</location>
        <topology evidence="1 11">Multi-pass membrane protein</topology>
    </subcellularLocation>
</comment>
<dbReference type="InterPro" id="IPR036942">
    <property type="entry name" value="Beta-barrel_TonB_sf"/>
</dbReference>
<dbReference type="CDD" id="cd01347">
    <property type="entry name" value="ligand_gated_channel"/>
    <property type="match status" value="1"/>
</dbReference>
<evidence type="ECO:0000256" key="10">
    <source>
        <dbReference type="ARBA" id="ARBA00023237"/>
    </source>
</evidence>
<evidence type="ECO:0000256" key="7">
    <source>
        <dbReference type="ARBA" id="ARBA00023065"/>
    </source>
</evidence>
<dbReference type="GO" id="GO:0009279">
    <property type="term" value="C:cell outer membrane"/>
    <property type="evidence" value="ECO:0007669"/>
    <property type="project" value="UniProtKB-SubCell"/>
</dbReference>
<keyword evidence="7" id="KW-0406">Ion transport</keyword>
<keyword evidence="13" id="KW-0732">Signal</keyword>
<dbReference type="GO" id="GO:0006826">
    <property type="term" value="P:iron ion transport"/>
    <property type="evidence" value="ECO:0007669"/>
    <property type="project" value="UniProtKB-KW"/>
</dbReference>
<evidence type="ECO:0000256" key="4">
    <source>
        <dbReference type="ARBA" id="ARBA00022496"/>
    </source>
</evidence>
<dbReference type="Proteomes" id="UP000179467">
    <property type="component" value="Unassembled WGS sequence"/>
</dbReference>
<keyword evidence="5 11" id="KW-0812">Transmembrane</keyword>
<dbReference type="PANTHER" id="PTHR32552:SF81">
    <property type="entry name" value="TONB-DEPENDENT OUTER MEMBRANE RECEPTOR"/>
    <property type="match status" value="1"/>
</dbReference>
<dbReference type="Pfam" id="PF00593">
    <property type="entry name" value="TonB_dep_Rec_b-barrel"/>
    <property type="match status" value="1"/>
</dbReference>
<dbReference type="Gene3D" id="2.40.170.20">
    <property type="entry name" value="TonB-dependent receptor, beta-barrel domain"/>
    <property type="match status" value="1"/>
</dbReference>
<name>A0A1S1HCK4_9SPHN</name>
<evidence type="ECO:0000256" key="8">
    <source>
        <dbReference type="ARBA" id="ARBA00023077"/>
    </source>
</evidence>
<accession>A0A1S1HCK4</accession>
<dbReference type="InterPro" id="IPR012910">
    <property type="entry name" value="Plug_dom"/>
</dbReference>
<keyword evidence="16" id="KW-0675">Receptor</keyword>
<evidence type="ECO:0000256" key="2">
    <source>
        <dbReference type="ARBA" id="ARBA00022448"/>
    </source>
</evidence>
<dbReference type="RefSeq" id="WP_070933178.1">
    <property type="nucleotide sequence ID" value="NZ_MIPT01000001.1"/>
</dbReference>
<dbReference type="OrthoDB" id="9760333at2"/>
<proteinExistence type="inferred from homology"/>
<evidence type="ECO:0000256" key="9">
    <source>
        <dbReference type="ARBA" id="ARBA00023136"/>
    </source>
</evidence>
<comment type="caution">
    <text evidence="16">The sequence shown here is derived from an EMBL/GenBank/DDBJ whole genome shotgun (WGS) entry which is preliminary data.</text>
</comment>
<evidence type="ECO:0000256" key="1">
    <source>
        <dbReference type="ARBA" id="ARBA00004571"/>
    </source>
</evidence>
<feature type="domain" description="TonB-dependent receptor plug" evidence="15">
    <location>
        <begin position="44"/>
        <end position="155"/>
    </location>
</feature>
<feature type="chain" id="PRO_5010269332" evidence="13">
    <location>
        <begin position="21"/>
        <end position="724"/>
    </location>
</feature>
<keyword evidence="6" id="KW-0408">Iron</keyword>
<dbReference type="InterPro" id="IPR000531">
    <property type="entry name" value="Beta-barrel_TonB"/>
</dbReference>
<sequence length="724" mass="78044">MRFKPITSCLFLTTAFVPIAALHAEAIEPGDEIVVTALKRETSLQETPAAITALGGATLRAANIDNINDLQRTTPGLVITDAGPGQRRVALRGIRSAGDAQVGIYYDEAPLAGPPGTTTDAGGAASDIKLFDVERVEVLRGPQGTLYGAGAMGGALRVIFNKPDLDSFGASFDVSGTTTSHGGEGYQLNAAINVPIVTDRIGLRVVGYRRFDPGWIDNPKLGLKGVNKEDSDGGRILLRIKPIDDLTIDASAFYQDSKGSPSLWSPSVGKWQSPNLAVLPFRDQNRLYSLTARGELGFATLVATTSYQDRDLLMTRDPSYLWKLLGGQSYPAGLYYQPQNVTDWTSEIRLQSAGSGPFQWTVGGFYEDRKAKVLSEAHQVDPATGEDKDPPTVLLQRHVGDKLKQKALFGELAYTLFDRLTLTGGLRYYQYDKLVSGDTTIGFPLLGTPAAPYAEFASDNNGWLYKINVAYKLNDNVLIYGQAASGYRPGGVNQVLGLAAALPYLPDKLWTYEGGIKLSLVDRRLLINLTAYRTDWDNLQVTLDSGSFAYLGNAGAARAKGVEAELVLNPIPGLSFSANANLLSAKLTKDLIAPGTVPSATTGRAGDRIPNIPEGSFTLAGQYEWDLSNALTGLVRADFNHVGKFYSDFRPNPARPFNYREGGDYQLVNGRIGVRTQEWGAYLFVNNLLNKVARTSAGNVLGGSVEVISTVPPRTIGINLTGNF</sequence>
<dbReference type="SUPFAM" id="SSF56935">
    <property type="entry name" value="Porins"/>
    <property type="match status" value="1"/>
</dbReference>
<keyword evidence="8 12" id="KW-0798">TonB box</keyword>
<dbReference type="PANTHER" id="PTHR32552">
    <property type="entry name" value="FERRICHROME IRON RECEPTOR-RELATED"/>
    <property type="match status" value="1"/>
</dbReference>
<evidence type="ECO:0000256" key="3">
    <source>
        <dbReference type="ARBA" id="ARBA00022452"/>
    </source>
</evidence>
<reference evidence="16 17" key="1">
    <citation type="submission" date="2016-09" db="EMBL/GenBank/DDBJ databases">
        <title>Metabolic pathway, cell adaptation mechanisms and a novel monoxygenase revealed through proteogenomic-transcription analysis of a Sphingomonas haloaromaticamans strain degrading the fungicide ortho-phenylphenol.</title>
        <authorList>
            <person name="Perruchon C."/>
            <person name="Papadopoulou E.S."/>
            <person name="Rousidou C."/>
            <person name="Vasileiadis S."/>
            <person name="Tanou G."/>
            <person name="Amoutzias G."/>
            <person name="Molassiotis A."/>
            <person name="Karpouzas D.G."/>
        </authorList>
    </citation>
    <scope>NUCLEOTIDE SEQUENCE [LARGE SCALE GENOMIC DNA]</scope>
    <source>
        <strain evidence="16 17">P3</strain>
    </source>
</reference>
<feature type="signal peptide" evidence="13">
    <location>
        <begin position="1"/>
        <end position="20"/>
    </location>
</feature>
<keyword evidence="4" id="KW-0410">Iron transport</keyword>
<keyword evidence="3 11" id="KW-1134">Transmembrane beta strand</keyword>
<protein>
    <submittedName>
        <fullName evidence="16">Pesticin receptor</fullName>
    </submittedName>
</protein>
<keyword evidence="9 11" id="KW-0472">Membrane</keyword>
<evidence type="ECO:0000313" key="16">
    <source>
        <dbReference type="EMBL" id="OHT19306.1"/>
    </source>
</evidence>
<evidence type="ECO:0000259" key="14">
    <source>
        <dbReference type="Pfam" id="PF00593"/>
    </source>
</evidence>
<gene>
    <name evidence="16" type="primary">fyuA_4</name>
    <name evidence="16" type="ORF">BHE75_01291</name>
</gene>
<feature type="domain" description="TonB-dependent receptor-like beta-barrel" evidence="14">
    <location>
        <begin position="274"/>
        <end position="688"/>
    </location>
</feature>
<dbReference type="EMBL" id="MIPT01000001">
    <property type="protein sequence ID" value="OHT19306.1"/>
    <property type="molecule type" value="Genomic_DNA"/>
</dbReference>
<evidence type="ECO:0000256" key="13">
    <source>
        <dbReference type="SAM" id="SignalP"/>
    </source>
</evidence>
<evidence type="ECO:0000259" key="15">
    <source>
        <dbReference type="Pfam" id="PF07715"/>
    </source>
</evidence>
<keyword evidence="17" id="KW-1185">Reference proteome</keyword>
<keyword evidence="2 11" id="KW-0813">Transport</keyword>
<dbReference type="PROSITE" id="PS52016">
    <property type="entry name" value="TONB_DEPENDENT_REC_3"/>
    <property type="match status" value="1"/>
</dbReference>
<comment type="similarity">
    <text evidence="11 12">Belongs to the TonB-dependent receptor family.</text>
</comment>
<dbReference type="Pfam" id="PF07715">
    <property type="entry name" value="Plug"/>
    <property type="match status" value="1"/>
</dbReference>